<dbReference type="GO" id="GO:0003677">
    <property type="term" value="F:DNA binding"/>
    <property type="evidence" value="ECO:0007669"/>
    <property type="project" value="InterPro"/>
</dbReference>
<dbReference type="Pfam" id="PF02452">
    <property type="entry name" value="PemK_toxin"/>
    <property type="match status" value="1"/>
</dbReference>
<accession>A0A101JJ80</accession>
<keyword evidence="4" id="KW-1185">Reference proteome</keyword>
<dbReference type="InterPro" id="IPR011067">
    <property type="entry name" value="Plasmid_toxin/cell-grow_inhib"/>
</dbReference>
<gene>
    <name evidence="3" type="ORF">ADL15_34235</name>
</gene>
<dbReference type="Gene3D" id="2.30.30.110">
    <property type="match status" value="1"/>
</dbReference>
<dbReference type="AlphaFoldDB" id="A0A101JJ80"/>
<protein>
    <submittedName>
        <fullName evidence="3">Uncharacterized protein</fullName>
    </submittedName>
</protein>
<name>A0A101JJ80_9ACTN</name>
<evidence type="ECO:0000313" key="4">
    <source>
        <dbReference type="Proteomes" id="UP000053244"/>
    </source>
</evidence>
<comment type="caution">
    <text evidence="3">The sequence shown here is derived from an EMBL/GenBank/DDBJ whole genome shotgun (WGS) entry which is preliminary data.</text>
</comment>
<dbReference type="InterPro" id="IPR003477">
    <property type="entry name" value="PemK-like"/>
</dbReference>
<dbReference type="SUPFAM" id="SSF50118">
    <property type="entry name" value="Cell growth inhibitor/plasmid maintenance toxic component"/>
    <property type="match status" value="1"/>
</dbReference>
<sequence length="68" mass="7280">MTTTMKFQDLPEVVGLSSQDQMTGVVLCGTLAEIDKEDLLQNAGALSRETMRRVDAALAFTFGLSVGT</sequence>
<proteinExistence type="inferred from homology"/>
<reference evidence="3 4" key="1">
    <citation type="submission" date="2015-10" db="EMBL/GenBank/DDBJ databases">
        <authorList>
            <person name="Gilbert D.G."/>
        </authorList>
    </citation>
    <scope>NUCLEOTIDE SEQUENCE [LARGE SCALE GENOMIC DNA]</scope>
    <source>
        <strain evidence="3 4">NRRL B-16712</strain>
    </source>
</reference>
<organism evidence="3 4">
    <name type="scientific">Actinoplanes awajinensis subsp. mycoplanecinus</name>
    <dbReference type="NCBI Taxonomy" id="135947"/>
    <lineage>
        <taxon>Bacteria</taxon>
        <taxon>Bacillati</taxon>
        <taxon>Actinomycetota</taxon>
        <taxon>Actinomycetes</taxon>
        <taxon>Micromonosporales</taxon>
        <taxon>Micromonosporaceae</taxon>
        <taxon>Actinoplanes</taxon>
    </lineage>
</organism>
<dbReference type="Proteomes" id="UP000053244">
    <property type="component" value="Unassembled WGS sequence"/>
</dbReference>
<keyword evidence="2" id="KW-1277">Toxin-antitoxin system</keyword>
<evidence type="ECO:0000256" key="2">
    <source>
        <dbReference type="ARBA" id="ARBA00022649"/>
    </source>
</evidence>
<evidence type="ECO:0000313" key="3">
    <source>
        <dbReference type="EMBL" id="KUL27890.1"/>
    </source>
</evidence>
<evidence type="ECO:0000256" key="1">
    <source>
        <dbReference type="ARBA" id="ARBA00007521"/>
    </source>
</evidence>
<comment type="similarity">
    <text evidence="1">Belongs to the PemK/MazF family.</text>
</comment>
<dbReference type="EMBL" id="LLZH01000294">
    <property type="protein sequence ID" value="KUL27890.1"/>
    <property type="molecule type" value="Genomic_DNA"/>
</dbReference>